<evidence type="ECO:0000256" key="14">
    <source>
        <dbReference type="SAM" id="Phobius"/>
    </source>
</evidence>
<comment type="pathway">
    <text evidence="5">Energy metabolism; sulfur metabolism.</text>
</comment>
<dbReference type="EC" id="1.8.3.1" evidence="7"/>
<evidence type="ECO:0000256" key="11">
    <source>
        <dbReference type="ARBA" id="ARBA00023002"/>
    </source>
</evidence>
<dbReference type="PROSITE" id="PS00559">
    <property type="entry name" value="MOLYBDOPTERIN_EUK"/>
    <property type="match status" value="1"/>
</dbReference>
<comment type="caution">
    <text evidence="16">The sequence shown here is derived from an EMBL/GenBank/DDBJ whole genome shotgun (WGS) entry which is preliminary data.</text>
</comment>
<dbReference type="PANTHER" id="PTHR19372:SF7">
    <property type="entry name" value="SULFITE OXIDASE, MITOCHONDRIAL"/>
    <property type="match status" value="1"/>
</dbReference>
<dbReference type="GO" id="GO:0020037">
    <property type="term" value="F:heme binding"/>
    <property type="evidence" value="ECO:0007669"/>
    <property type="project" value="InterPro"/>
</dbReference>
<dbReference type="SUPFAM" id="SSF56524">
    <property type="entry name" value="Oxidoreductase molybdopterin-binding domain"/>
    <property type="match status" value="1"/>
</dbReference>
<feature type="transmembrane region" description="Helical" evidence="14">
    <location>
        <begin position="37"/>
        <end position="57"/>
    </location>
</feature>
<proteinExistence type="predicted"/>
<reference evidence="16" key="1">
    <citation type="submission" date="2022-04" db="EMBL/GenBank/DDBJ databases">
        <authorList>
            <person name="Xu L."/>
            <person name="Lv Z."/>
        </authorList>
    </citation>
    <scope>NUCLEOTIDE SEQUENCE</scope>
    <source>
        <strain evidence="16">LV_2022a</strain>
    </source>
</reference>
<keyword evidence="11" id="KW-0560">Oxidoreductase</keyword>
<dbReference type="InterPro" id="IPR036374">
    <property type="entry name" value="OxRdtase_Mopterin-bd_sf"/>
</dbReference>
<evidence type="ECO:0000256" key="2">
    <source>
        <dbReference type="ARBA" id="ARBA00001970"/>
    </source>
</evidence>
<dbReference type="PROSITE" id="PS50255">
    <property type="entry name" value="CYTOCHROME_B5_2"/>
    <property type="match status" value="1"/>
</dbReference>
<feature type="domain" description="Cytochrome b5 heme-binding" evidence="15">
    <location>
        <begin position="62"/>
        <end position="140"/>
    </location>
</feature>
<dbReference type="EMBL" id="JALJAT010000002">
    <property type="protein sequence ID" value="KAK4473716.1"/>
    <property type="molecule type" value="Genomic_DNA"/>
</dbReference>
<evidence type="ECO:0000256" key="10">
    <source>
        <dbReference type="ARBA" id="ARBA00022723"/>
    </source>
</evidence>
<dbReference type="PRINTS" id="PR00363">
    <property type="entry name" value="CYTOCHROMEB5"/>
</dbReference>
<evidence type="ECO:0000256" key="13">
    <source>
        <dbReference type="ARBA" id="ARBA00023128"/>
    </source>
</evidence>
<evidence type="ECO:0000256" key="12">
    <source>
        <dbReference type="ARBA" id="ARBA00023004"/>
    </source>
</evidence>
<dbReference type="SUPFAM" id="SSF81296">
    <property type="entry name" value="E set domains"/>
    <property type="match status" value="1"/>
</dbReference>
<evidence type="ECO:0000256" key="6">
    <source>
        <dbReference type="ARBA" id="ARBA00011738"/>
    </source>
</evidence>
<evidence type="ECO:0000256" key="8">
    <source>
        <dbReference type="ARBA" id="ARBA00022505"/>
    </source>
</evidence>
<evidence type="ECO:0000256" key="1">
    <source>
        <dbReference type="ARBA" id="ARBA00001924"/>
    </source>
</evidence>
<keyword evidence="8" id="KW-0500">Molybdenum</keyword>
<accession>A0AAE1ZGQ7</accession>
<protein>
    <recommendedName>
        <fullName evidence="7">sulfite oxidase</fullName>
        <ecNumber evidence="7">1.8.3.1</ecNumber>
    </recommendedName>
</protein>
<reference evidence="16" key="2">
    <citation type="journal article" date="2023" name="Infect Dis Poverty">
        <title>Chromosome-scale genome of the human blood fluke Schistosoma mekongi and its implications for public health.</title>
        <authorList>
            <person name="Zhou M."/>
            <person name="Xu L."/>
            <person name="Xu D."/>
            <person name="Chen W."/>
            <person name="Khan J."/>
            <person name="Hu Y."/>
            <person name="Huang H."/>
            <person name="Wei H."/>
            <person name="Zhang Y."/>
            <person name="Chusongsang P."/>
            <person name="Tanasarnprasert K."/>
            <person name="Hu X."/>
            <person name="Limpanont Y."/>
            <person name="Lv Z."/>
        </authorList>
    </citation>
    <scope>NUCLEOTIDE SEQUENCE</scope>
    <source>
        <strain evidence="16">LV_2022a</strain>
    </source>
</reference>
<sequence>MLRSRTKFTILALKYSSQLCTVSNEVRISTKVSIKPATRSIFIGSISCGLFAAAWVLKSEKPRVITLEELGKHNCKELGVWVSCNGKVYDVTSFVNDHPGGDKILLAAGSDVLPFWTVYAFHYQNHVLKILEEYYIGELEKSDQVEEEENGDIYSSDPQRNPNLRIVSQRPFNAETPLSSLCSNPITPTELFFVRNHLPVPEVDVETYRLKIVSSIVKVNGQPLNISLKLEDILKNYPHKSLVSTIVCAGNRRSDMVKYDIKRAELEQHRPYVNGLSWSEGAISTAEWTGVLLVDLLAYHLLPADQRTNYQALYELLKNAGVRHIRFDGLDVDPTGGVFGSSLPIDLALDPHREVIVAFEMNNKPITRDHGFPLRIIIPGSIGARQVKWLDQITLSTDESESFWQQSDYKYVLPMADGKVPDLKSLPAILDYPVQSVICTPSDGQTLKNTGSVTLSGYAFSGGGRGIISVRVSSDGGKSWYEAKLSPTSPPEIQSNVTEIKNDSPSKNRSVKQWAWTLWMVNIPIPEGIHEIEFVCSAVDSSYNTQPEICSAILNVRGLLSNCWHRINVRFDNSGCEN</sequence>
<evidence type="ECO:0000256" key="7">
    <source>
        <dbReference type="ARBA" id="ARBA00012505"/>
    </source>
</evidence>
<keyword evidence="12" id="KW-0408">Iron</keyword>
<keyword evidence="14" id="KW-1133">Transmembrane helix</keyword>
<dbReference type="InterPro" id="IPR022407">
    <property type="entry name" value="OxRdtase_Mopterin_BS"/>
</dbReference>
<dbReference type="Pfam" id="PF03404">
    <property type="entry name" value="Mo-co_dimer"/>
    <property type="match status" value="1"/>
</dbReference>
<dbReference type="InterPro" id="IPR036400">
    <property type="entry name" value="Cyt_B5-like_heme/steroid_sf"/>
</dbReference>
<comment type="pathway">
    <text evidence="4">Sulfur metabolism.</text>
</comment>
<dbReference type="PROSITE" id="PS00191">
    <property type="entry name" value="CYTOCHROME_B5_1"/>
    <property type="match status" value="1"/>
</dbReference>
<keyword evidence="9" id="KW-0349">Heme</keyword>
<dbReference type="SUPFAM" id="SSF55856">
    <property type="entry name" value="Cytochrome b5-like heme/steroid binding domain"/>
    <property type="match status" value="1"/>
</dbReference>
<evidence type="ECO:0000313" key="17">
    <source>
        <dbReference type="Proteomes" id="UP001292079"/>
    </source>
</evidence>
<dbReference type="FunFam" id="3.90.420.10:FF:000002">
    <property type="entry name" value="sulfite oxidase, mitochondrial"/>
    <property type="match status" value="1"/>
</dbReference>
<dbReference type="InterPro" id="IPR005066">
    <property type="entry name" value="MoCF_OxRdtse_dimer"/>
</dbReference>
<keyword evidence="17" id="KW-1185">Reference proteome</keyword>
<keyword evidence="10" id="KW-0479">Metal-binding</keyword>
<keyword evidence="14" id="KW-0812">Transmembrane</keyword>
<evidence type="ECO:0000256" key="4">
    <source>
        <dbReference type="ARBA" id="ARBA00004678"/>
    </source>
</evidence>
<keyword evidence="14" id="KW-0472">Membrane</keyword>
<comment type="subcellular location">
    <subcellularLocation>
        <location evidence="3">Mitochondrion intermembrane space</location>
    </subcellularLocation>
</comment>
<evidence type="ECO:0000256" key="3">
    <source>
        <dbReference type="ARBA" id="ARBA00004569"/>
    </source>
</evidence>
<dbReference type="InterPro" id="IPR014756">
    <property type="entry name" value="Ig_E-set"/>
</dbReference>
<gene>
    <name evidence="16" type="ORF">MN116_003060</name>
</gene>
<dbReference type="PRINTS" id="PR00407">
    <property type="entry name" value="EUMOPTERIN"/>
</dbReference>
<dbReference type="GO" id="GO:0006790">
    <property type="term" value="P:sulfur compound metabolic process"/>
    <property type="evidence" value="ECO:0007669"/>
    <property type="project" value="TreeGrafter"/>
</dbReference>
<dbReference type="GO" id="GO:0008482">
    <property type="term" value="F:sulfite oxidase activity"/>
    <property type="evidence" value="ECO:0007669"/>
    <property type="project" value="UniProtKB-EC"/>
</dbReference>
<dbReference type="InterPro" id="IPR008335">
    <property type="entry name" value="Mopterin_OxRdtase_euk"/>
</dbReference>
<dbReference type="PANTHER" id="PTHR19372">
    <property type="entry name" value="SULFITE REDUCTASE"/>
    <property type="match status" value="1"/>
</dbReference>
<evidence type="ECO:0000259" key="15">
    <source>
        <dbReference type="PROSITE" id="PS50255"/>
    </source>
</evidence>
<dbReference type="Gene3D" id="3.90.420.10">
    <property type="entry name" value="Oxidoreductase, molybdopterin-binding domain"/>
    <property type="match status" value="1"/>
</dbReference>
<dbReference type="Gene3D" id="2.60.40.650">
    <property type="match status" value="1"/>
</dbReference>
<dbReference type="InterPro" id="IPR000572">
    <property type="entry name" value="OxRdtase_Mopterin-bd_dom"/>
</dbReference>
<dbReference type="Pfam" id="PF00173">
    <property type="entry name" value="Cyt-b5"/>
    <property type="match status" value="1"/>
</dbReference>
<dbReference type="Proteomes" id="UP001292079">
    <property type="component" value="Unassembled WGS sequence"/>
</dbReference>
<name>A0AAE1ZGQ7_SCHME</name>
<dbReference type="InterPro" id="IPR018506">
    <property type="entry name" value="Cyt_B5_heme-BS"/>
</dbReference>
<keyword evidence="13" id="KW-0496">Mitochondrion</keyword>
<dbReference type="SMART" id="SM01117">
    <property type="entry name" value="Cyt-b5"/>
    <property type="match status" value="1"/>
</dbReference>
<organism evidence="16 17">
    <name type="scientific">Schistosoma mekongi</name>
    <name type="common">Parasitic worm</name>
    <dbReference type="NCBI Taxonomy" id="38744"/>
    <lineage>
        <taxon>Eukaryota</taxon>
        <taxon>Metazoa</taxon>
        <taxon>Spiralia</taxon>
        <taxon>Lophotrochozoa</taxon>
        <taxon>Platyhelminthes</taxon>
        <taxon>Trematoda</taxon>
        <taxon>Digenea</taxon>
        <taxon>Strigeidida</taxon>
        <taxon>Schistosomatoidea</taxon>
        <taxon>Schistosomatidae</taxon>
        <taxon>Schistosoma</taxon>
    </lineage>
</organism>
<dbReference type="GO" id="GO:0043546">
    <property type="term" value="F:molybdopterin cofactor binding"/>
    <property type="evidence" value="ECO:0007669"/>
    <property type="project" value="InterPro"/>
</dbReference>
<dbReference type="Pfam" id="PF00174">
    <property type="entry name" value="Oxidored_molyb"/>
    <property type="match status" value="1"/>
</dbReference>
<dbReference type="Gene3D" id="3.10.120.10">
    <property type="entry name" value="Cytochrome b5-like heme/steroid binding domain"/>
    <property type="match status" value="1"/>
</dbReference>
<comment type="cofactor">
    <cofactor evidence="2">
        <name>heme b</name>
        <dbReference type="ChEBI" id="CHEBI:60344"/>
    </cofactor>
</comment>
<dbReference type="AlphaFoldDB" id="A0AAE1ZGQ7"/>
<dbReference type="InterPro" id="IPR001199">
    <property type="entry name" value="Cyt_B5-like_heme/steroid-bd"/>
</dbReference>
<evidence type="ECO:0000256" key="9">
    <source>
        <dbReference type="ARBA" id="ARBA00022617"/>
    </source>
</evidence>
<dbReference type="FunFam" id="3.10.120.10:FF:000007">
    <property type="entry name" value="Sulfite oxidase, mitochondrial"/>
    <property type="match status" value="1"/>
</dbReference>
<evidence type="ECO:0000256" key="5">
    <source>
        <dbReference type="ARBA" id="ARBA00004971"/>
    </source>
</evidence>
<comment type="subunit">
    <text evidence="6">Homodimer.</text>
</comment>
<dbReference type="GO" id="GO:0005758">
    <property type="term" value="C:mitochondrial intermembrane space"/>
    <property type="evidence" value="ECO:0007669"/>
    <property type="project" value="UniProtKB-SubCell"/>
</dbReference>
<evidence type="ECO:0000313" key="16">
    <source>
        <dbReference type="EMBL" id="KAK4473716.1"/>
    </source>
</evidence>
<comment type="cofactor">
    <cofactor evidence="1">
        <name>Mo-molybdopterin</name>
        <dbReference type="ChEBI" id="CHEBI:71302"/>
    </cofactor>
</comment>
<dbReference type="GO" id="GO:0030151">
    <property type="term" value="F:molybdenum ion binding"/>
    <property type="evidence" value="ECO:0007669"/>
    <property type="project" value="InterPro"/>
</dbReference>